<dbReference type="Gene3D" id="1.10.530.10">
    <property type="match status" value="1"/>
</dbReference>
<organism evidence="5 6">
    <name type="scientific">Mesorhizobium tamadayense</name>
    <dbReference type="NCBI Taxonomy" id="425306"/>
    <lineage>
        <taxon>Bacteria</taxon>
        <taxon>Pseudomonadati</taxon>
        <taxon>Pseudomonadota</taxon>
        <taxon>Alphaproteobacteria</taxon>
        <taxon>Hyphomicrobiales</taxon>
        <taxon>Phyllobacteriaceae</taxon>
        <taxon>Mesorhizobium</taxon>
    </lineage>
</organism>
<accession>A0A3P3FM50</accession>
<evidence type="ECO:0000256" key="2">
    <source>
        <dbReference type="SAM" id="MobiDB-lite"/>
    </source>
</evidence>
<dbReference type="SUPFAM" id="SSF53955">
    <property type="entry name" value="Lysozyme-like"/>
    <property type="match status" value="1"/>
</dbReference>
<feature type="signal peptide" evidence="3">
    <location>
        <begin position="1"/>
        <end position="26"/>
    </location>
</feature>
<evidence type="ECO:0000313" key="6">
    <source>
        <dbReference type="Proteomes" id="UP000273786"/>
    </source>
</evidence>
<evidence type="ECO:0000259" key="4">
    <source>
        <dbReference type="Pfam" id="PF01464"/>
    </source>
</evidence>
<dbReference type="InterPro" id="IPR008258">
    <property type="entry name" value="Transglycosylase_SLT_dom_1"/>
</dbReference>
<keyword evidence="3" id="KW-0732">Signal</keyword>
<dbReference type="AlphaFoldDB" id="A0A3P3FM50"/>
<dbReference type="Pfam" id="PF01464">
    <property type="entry name" value="SLT"/>
    <property type="match status" value="1"/>
</dbReference>
<feature type="region of interest" description="Disordered" evidence="2">
    <location>
        <begin position="354"/>
        <end position="375"/>
    </location>
</feature>
<evidence type="ECO:0000256" key="3">
    <source>
        <dbReference type="SAM" id="SignalP"/>
    </source>
</evidence>
<evidence type="ECO:0000313" key="5">
    <source>
        <dbReference type="EMBL" id="RRH99674.1"/>
    </source>
</evidence>
<sequence>MKKRLSSVIAAAAIMPGQITALPALAQIAVIDGSNLDKRAQDEEHSTKSQETKLDEKEKKKSLVCTYTNKYRSQMFSRSPGEALSRDAENAKLIRYYAQKYGVPEGLALSVAYQESRLDSCAGSHTGVKGVMQLTKGTGRQLGFDRDINEQNIEGGVKYLGKGVAQCGASNYSCLASFYNGSNAAEQAEWASGVGRWHGTFDNYVSSGEAPAASPPAISIVTSSGPGGAAQSGALDSLSKAAADLDTSSAQMTANSSQIDALAGGVGQVGEYKDAWELNSSARSLNAGVTGQYINQASDFTALLGQFLSLNNVGASQTARIIAAPQEGSPNPFSCDPAELQRLRLDRSQWLPCASRSAESGSGTTPSVQINADPTGAARAIEAIQE</sequence>
<dbReference type="OrthoDB" id="8047034at2"/>
<evidence type="ECO:0000256" key="1">
    <source>
        <dbReference type="ARBA" id="ARBA00009387"/>
    </source>
</evidence>
<comment type="caution">
    <text evidence="5">The sequence shown here is derived from an EMBL/GenBank/DDBJ whole genome shotgun (WGS) entry which is preliminary data.</text>
</comment>
<dbReference type="EMBL" id="RQXT01000021">
    <property type="protein sequence ID" value="RRH99674.1"/>
    <property type="molecule type" value="Genomic_DNA"/>
</dbReference>
<proteinExistence type="inferred from homology"/>
<dbReference type="InterPro" id="IPR023346">
    <property type="entry name" value="Lysozyme-like_dom_sf"/>
</dbReference>
<feature type="domain" description="Transglycosylase SLT" evidence="4">
    <location>
        <begin position="93"/>
        <end position="188"/>
    </location>
</feature>
<gene>
    <name evidence="5" type="ORF">EH240_17865</name>
</gene>
<reference evidence="5 6" key="1">
    <citation type="submission" date="2018-11" db="EMBL/GenBank/DDBJ databases">
        <title>the genome of Mesorhizobium tamadayense DSM 28320.</title>
        <authorList>
            <person name="Gao J."/>
        </authorList>
    </citation>
    <scope>NUCLEOTIDE SEQUENCE [LARGE SCALE GENOMIC DNA]</scope>
    <source>
        <strain evidence="5 6">DSM 28320</strain>
    </source>
</reference>
<dbReference type="RefSeq" id="WP_125000590.1">
    <property type="nucleotide sequence ID" value="NZ_RQXT01000021.1"/>
</dbReference>
<feature type="compositionally biased region" description="Polar residues" evidence="2">
    <location>
        <begin position="357"/>
        <end position="372"/>
    </location>
</feature>
<keyword evidence="6" id="KW-1185">Reference proteome</keyword>
<dbReference type="Proteomes" id="UP000273786">
    <property type="component" value="Unassembled WGS sequence"/>
</dbReference>
<comment type="similarity">
    <text evidence="1">Belongs to the virb1 family.</text>
</comment>
<name>A0A3P3FM50_9HYPH</name>
<protein>
    <recommendedName>
        <fullName evidence="4">Transglycosylase SLT domain-containing protein</fullName>
    </recommendedName>
</protein>
<feature type="chain" id="PRO_5017924396" description="Transglycosylase SLT domain-containing protein" evidence="3">
    <location>
        <begin position="27"/>
        <end position="386"/>
    </location>
</feature>